<name>A0A2M8QAU1_9CHLR</name>
<evidence type="ECO:0000313" key="1">
    <source>
        <dbReference type="EMBL" id="PJF46933.1"/>
    </source>
</evidence>
<dbReference type="EMBL" id="PGTN01000080">
    <property type="protein sequence ID" value="PJF46933.1"/>
    <property type="molecule type" value="Genomic_DNA"/>
</dbReference>
<comment type="caution">
    <text evidence="1">The sequence shown here is derived from an EMBL/GenBank/DDBJ whole genome shotgun (WGS) entry which is preliminary data.</text>
</comment>
<dbReference type="AlphaFoldDB" id="A0A2M8QAU1"/>
<proteinExistence type="predicted"/>
<dbReference type="Proteomes" id="UP000230790">
    <property type="component" value="Unassembled WGS sequence"/>
</dbReference>
<evidence type="ECO:0000313" key="2">
    <source>
        <dbReference type="Proteomes" id="UP000230790"/>
    </source>
</evidence>
<gene>
    <name evidence="1" type="ORF">CUN48_11245</name>
</gene>
<accession>A0A2M8QAU1</accession>
<dbReference type="SUPFAM" id="SSF110296">
    <property type="entry name" value="Oligoxyloglucan reducing end-specific cellobiohydrolase"/>
    <property type="match status" value="1"/>
</dbReference>
<organism evidence="1 2">
    <name type="scientific">Candidatus Thermofonsia Clade 3 bacterium</name>
    <dbReference type="NCBI Taxonomy" id="2364212"/>
    <lineage>
        <taxon>Bacteria</taxon>
        <taxon>Bacillati</taxon>
        <taxon>Chloroflexota</taxon>
        <taxon>Candidatus Thermofontia</taxon>
        <taxon>Candidatus Thermofonsia Clade 3</taxon>
    </lineage>
</organism>
<reference evidence="1 2" key="1">
    <citation type="submission" date="2017-11" db="EMBL/GenBank/DDBJ databases">
        <title>Evolution of Phototrophy in the Chloroflexi Phylum Driven by Horizontal Gene Transfer.</title>
        <authorList>
            <person name="Ward L.M."/>
            <person name="Hemp J."/>
            <person name="Shih P.M."/>
            <person name="Mcglynn S.E."/>
            <person name="Fischer W."/>
        </authorList>
    </citation>
    <scope>NUCLEOTIDE SEQUENCE [LARGE SCALE GENOMIC DNA]</scope>
    <source>
        <strain evidence="1">JP3_7</strain>
    </source>
</reference>
<evidence type="ECO:0008006" key="3">
    <source>
        <dbReference type="Google" id="ProtNLM"/>
    </source>
</evidence>
<dbReference type="InterPro" id="IPR015943">
    <property type="entry name" value="WD40/YVTN_repeat-like_dom_sf"/>
</dbReference>
<sequence length="285" mass="30233">MDWKHLDEPASIFALAPQPGGGCLAATEQGLWQLDPRHGGWQPIAPQFAHVPLTAVAAYDRTWLIGSNGDIAFSHDDGQNWQLAHLPVKARVLGLAISPAFERDGIALAATAEDGVLRSADRGVTWHAWNYGLLDLGINAIAVSPDFGEDTTCFAASDHAVFMSVNGGRAWQELPASMAAAPFTSLTVATTPRGPTLYAGTEGNGLWAAVAPYEAWQQIKGLRADEVNFVLPGWAATNSGIYVASGGRWRRASDQPDVMCMALLDDGTLVAGTAGSGMWHAAAEW</sequence>
<protein>
    <recommendedName>
        <fullName evidence="3">Photosynthesis system II assembly factor Ycf48/Hcf136-like domain-containing protein</fullName>
    </recommendedName>
</protein>
<dbReference type="Gene3D" id="2.130.10.10">
    <property type="entry name" value="YVTN repeat-like/Quinoprotein amine dehydrogenase"/>
    <property type="match status" value="1"/>
</dbReference>